<keyword evidence="2" id="KW-1185">Reference proteome</keyword>
<dbReference type="EMBL" id="KZ502898">
    <property type="protein sequence ID" value="PKU71013.1"/>
    <property type="molecule type" value="Genomic_DNA"/>
</dbReference>
<reference evidence="1 2" key="1">
    <citation type="journal article" date="2016" name="Sci. Rep.">
        <title>The Dendrobium catenatum Lindl. genome sequence provides insights into polysaccharide synthase, floral development and adaptive evolution.</title>
        <authorList>
            <person name="Zhang G.Q."/>
            <person name="Xu Q."/>
            <person name="Bian C."/>
            <person name="Tsai W.C."/>
            <person name="Yeh C.M."/>
            <person name="Liu K.W."/>
            <person name="Yoshida K."/>
            <person name="Zhang L.S."/>
            <person name="Chang S.B."/>
            <person name="Chen F."/>
            <person name="Shi Y."/>
            <person name="Su Y.Y."/>
            <person name="Zhang Y.Q."/>
            <person name="Chen L.J."/>
            <person name="Yin Y."/>
            <person name="Lin M."/>
            <person name="Huang H."/>
            <person name="Deng H."/>
            <person name="Wang Z.W."/>
            <person name="Zhu S.L."/>
            <person name="Zhao X."/>
            <person name="Deng C."/>
            <person name="Niu S.C."/>
            <person name="Huang J."/>
            <person name="Wang M."/>
            <person name="Liu G.H."/>
            <person name="Yang H.J."/>
            <person name="Xiao X.J."/>
            <person name="Hsiao Y.Y."/>
            <person name="Wu W.L."/>
            <person name="Chen Y.Y."/>
            <person name="Mitsuda N."/>
            <person name="Ohme-Takagi M."/>
            <person name="Luo Y.B."/>
            <person name="Van de Peer Y."/>
            <person name="Liu Z.J."/>
        </authorList>
    </citation>
    <scope>NUCLEOTIDE SEQUENCE [LARGE SCALE GENOMIC DNA]</scope>
    <source>
        <tissue evidence="1">The whole plant</tissue>
    </source>
</reference>
<evidence type="ECO:0000313" key="1">
    <source>
        <dbReference type="EMBL" id="PKU71013.1"/>
    </source>
</evidence>
<proteinExistence type="predicted"/>
<accession>A0A2I0W5T0</accession>
<reference evidence="1 2" key="2">
    <citation type="journal article" date="2017" name="Nature">
        <title>The Apostasia genome and the evolution of orchids.</title>
        <authorList>
            <person name="Zhang G.Q."/>
            <person name="Liu K.W."/>
            <person name="Li Z."/>
            <person name="Lohaus R."/>
            <person name="Hsiao Y.Y."/>
            <person name="Niu S.C."/>
            <person name="Wang J.Y."/>
            <person name="Lin Y.C."/>
            <person name="Xu Q."/>
            <person name="Chen L.J."/>
            <person name="Yoshida K."/>
            <person name="Fujiwara S."/>
            <person name="Wang Z.W."/>
            <person name="Zhang Y.Q."/>
            <person name="Mitsuda N."/>
            <person name="Wang M."/>
            <person name="Liu G.H."/>
            <person name="Pecoraro L."/>
            <person name="Huang H.X."/>
            <person name="Xiao X.J."/>
            <person name="Lin M."/>
            <person name="Wu X.Y."/>
            <person name="Wu W.L."/>
            <person name="Chen Y.Y."/>
            <person name="Chang S.B."/>
            <person name="Sakamoto S."/>
            <person name="Ohme-Takagi M."/>
            <person name="Yagi M."/>
            <person name="Zeng S.J."/>
            <person name="Shen C.Y."/>
            <person name="Yeh C.M."/>
            <person name="Luo Y.B."/>
            <person name="Tsai W.C."/>
            <person name="Van de Peer Y."/>
            <person name="Liu Z.J."/>
        </authorList>
    </citation>
    <scope>NUCLEOTIDE SEQUENCE [LARGE SCALE GENOMIC DNA]</scope>
    <source>
        <tissue evidence="1">The whole plant</tissue>
    </source>
</reference>
<organism evidence="1 2">
    <name type="scientific">Dendrobium catenatum</name>
    <dbReference type="NCBI Taxonomy" id="906689"/>
    <lineage>
        <taxon>Eukaryota</taxon>
        <taxon>Viridiplantae</taxon>
        <taxon>Streptophyta</taxon>
        <taxon>Embryophyta</taxon>
        <taxon>Tracheophyta</taxon>
        <taxon>Spermatophyta</taxon>
        <taxon>Magnoliopsida</taxon>
        <taxon>Liliopsida</taxon>
        <taxon>Asparagales</taxon>
        <taxon>Orchidaceae</taxon>
        <taxon>Epidendroideae</taxon>
        <taxon>Malaxideae</taxon>
        <taxon>Dendrobiinae</taxon>
        <taxon>Dendrobium</taxon>
    </lineage>
</organism>
<gene>
    <name evidence="1" type="ORF">MA16_Dca021001</name>
</gene>
<sequence>MPLIIKEGVGKGKGLLNDNEAWVNVKDFDFSISIQNNEASASLEPFPKLAIKPILNNCNETVLQNASRKKNSKECDLHRNGIGNSIDALKFSESAQTDNLEVNTTDLNQVRQCNNGDLGMCKEAMNEVTERPKLINQ</sequence>
<dbReference type="Proteomes" id="UP000233837">
    <property type="component" value="Unassembled WGS sequence"/>
</dbReference>
<protein>
    <submittedName>
        <fullName evidence="1">Uncharacterized protein</fullName>
    </submittedName>
</protein>
<evidence type="ECO:0000313" key="2">
    <source>
        <dbReference type="Proteomes" id="UP000233837"/>
    </source>
</evidence>
<name>A0A2I0W5T0_9ASPA</name>
<dbReference type="AlphaFoldDB" id="A0A2I0W5T0"/>